<protein>
    <submittedName>
        <fullName evidence="1">Uncharacterized protein</fullName>
    </submittedName>
</protein>
<evidence type="ECO:0000313" key="1">
    <source>
        <dbReference type="EMBL" id="KAK3265133.1"/>
    </source>
</evidence>
<organism evidence="1 2">
    <name type="scientific">Cymbomonas tetramitiformis</name>
    <dbReference type="NCBI Taxonomy" id="36881"/>
    <lineage>
        <taxon>Eukaryota</taxon>
        <taxon>Viridiplantae</taxon>
        <taxon>Chlorophyta</taxon>
        <taxon>Pyramimonadophyceae</taxon>
        <taxon>Pyramimonadales</taxon>
        <taxon>Pyramimonadaceae</taxon>
        <taxon>Cymbomonas</taxon>
    </lineage>
</organism>
<dbReference type="EMBL" id="LGRX02014118">
    <property type="protein sequence ID" value="KAK3265133.1"/>
    <property type="molecule type" value="Genomic_DNA"/>
</dbReference>
<proteinExistence type="predicted"/>
<comment type="caution">
    <text evidence="1">The sequence shown here is derived from an EMBL/GenBank/DDBJ whole genome shotgun (WGS) entry which is preliminary data.</text>
</comment>
<accession>A0AAE0FT48</accession>
<dbReference type="AlphaFoldDB" id="A0AAE0FT48"/>
<reference evidence="1 2" key="1">
    <citation type="journal article" date="2015" name="Genome Biol. Evol.">
        <title>Comparative Genomics of a Bacterivorous Green Alga Reveals Evolutionary Causalities and Consequences of Phago-Mixotrophic Mode of Nutrition.</title>
        <authorList>
            <person name="Burns J.A."/>
            <person name="Paasch A."/>
            <person name="Narechania A."/>
            <person name="Kim E."/>
        </authorList>
    </citation>
    <scope>NUCLEOTIDE SEQUENCE [LARGE SCALE GENOMIC DNA]</scope>
    <source>
        <strain evidence="1 2">PLY_AMNH</strain>
    </source>
</reference>
<sequence length="356" mass="40935">ETKLYGLMKEVDQEDQRMIKDAMQLDAKLYEAFKLQYERQMRSFQLLVARNRTYATDLKDVYYLMHPKHSAGARLAKTFKELGAKWIDPATKRHPLSKVYCGFEEEDPSERWKVVVEKVYERPEQHVQGCQFISGNMDWTLGSAINSVTSSTTRLHPIIYLSEPIFRSWQAMEFGRRELHQTLNRFKPMQALEWLSVCNGQCTKPGWAKMYCQKLGEPHMCKVAGACGMFENYQTHMVAASSYRRNHMCELQHGRSEVLLSQAIEHIDLPQTGAPPGPTPHPRVLLTGPHLSITTDPPLSAVLEEQMDISMCLILHHTGQADMFDRWSRRPLLCPSPCPSLVGCRTWRPSERTGMH</sequence>
<gene>
    <name evidence="1" type="ORF">CYMTET_26172</name>
</gene>
<dbReference type="Proteomes" id="UP001190700">
    <property type="component" value="Unassembled WGS sequence"/>
</dbReference>
<name>A0AAE0FT48_9CHLO</name>
<evidence type="ECO:0000313" key="2">
    <source>
        <dbReference type="Proteomes" id="UP001190700"/>
    </source>
</evidence>
<feature type="non-terminal residue" evidence="1">
    <location>
        <position position="1"/>
    </location>
</feature>
<keyword evidence="2" id="KW-1185">Reference proteome</keyword>